<evidence type="ECO:0000313" key="3">
    <source>
        <dbReference type="Proteomes" id="UP000076603"/>
    </source>
</evidence>
<keyword evidence="1" id="KW-1133">Transmembrane helix</keyword>
<dbReference type="PANTHER" id="PTHR32063:SF18">
    <property type="entry name" value="CATION EFFLUX SYSTEM PROTEIN"/>
    <property type="match status" value="1"/>
</dbReference>
<dbReference type="AlphaFoldDB" id="A0A161WFL2"/>
<keyword evidence="1" id="KW-0472">Membrane</keyword>
<feature type="transmembrane region" description="Helical" evidence="1">
    <location>
        <begin position="83"/>
        <end position="107"/>
    </location>
</feature>
<accession>A0A161WFL2</accession>
<comment type="caution">
    <text evidence="2">The sequence shown here is derived from an EMBL/GenBank/DDBJ whole genome shotgun (WGS) entry which is preliminary data.</text>
</comment>
<keyword evidence="3" id="KW-1185">Reference proteome</keyword>
<feature type="transmembrane region" description="Helical" evidence="1">
    <location>
        <begin position="48"/>
        <end position="71"/>
    </location>
</feature>
<evidence type="ECO:0000313" key="2">
    <source>
        <dbReference type="EMBL" id="KZL90455.1"/>
    </source>
</evidence>
<dbReference type="GO" id="GO:0042910">
    <property type="term" value="F:xenobiotic transmembrane transporter activity"/>
    <property type="evidence" value="ECO:0007669"/>
    <property type="project" value="TreeGrafter"/>
</dbReference>
<dbReference type="PATRIC" id="fig|1121326.3.peg.4285"/>
<reference evidence="2 3" key="1">
    <citation type="submission" date="2016-04" db="EMBL/GenBank/DDBJ databases">
        <title>Genome sequence of Clostridium magnum DSM 2767.</title>
        <authorList>
            <person name="Poehlein A."/>
            <person name="Uhlig R."/>
            <person name="Fischer R."/>
            <person name="Bahl H."/>
            <person name="Daniel R."/>
        </authorList>
    </citation>
    <scope>NUCLEOTIDE SEQUENCE [LARGE SCALE GENOMIC DNA]</scope>
    <source>
        <strain evidence="2 3">DSM 2767</strain>
    </source>
</reference>
<dbReference type="InterPro" id="IPR001036">
    <property type="entry name" value="Acrflvin-R"/>
</dbReference>
<dbReference type="PRINTS" id="PR00702">
    <property type="entry name" value="ACRIFLAVINRP"/>
</dbReference>
<feature type="transmembrane region" description="Helical" evidence="1">
    <location>
        <begin position="137"/>
        <end position="155"/>
    </location>
</feature>
<keyword evidence="1" id="KW-0812">Transmembrane</keyword>
<proteinExistence type="predicted"/>
<dbReference type="GO" id="GO:0005886">
    <property type="term" value="C:plasma membrane"/>
    <property type="evidence" value="ECO:0007669"/>
    <property type="project" value="TreeGrafter"/>
</dbReference>
<dbReference type="SUPFAM" id="SSF82866">
    <property type="entry name" value="Multidrug efflux transporter AcrB transmembrane domain"/>
    <property type="match status" value="1"/>
</dbReference>
<sequence>MQQTSTTALIIALGILVDDAIVIGDVIQVGIDNGMSGDESAFKGIKKLFVPVFTSTLIIVCAFSPLLTIPGAVGEFLRTLPQVVMICVTCSYLSALFVTPAMSSLAFRKSKNTNKESKVRKMFHRLLTYGLKNKKTIIMSAIGVFVISMGLIKTLGMQFFPHADKDLIYIDISNEKVEDINNTSSLVKQVENILKKNTTTAKNYTWNSECKR</sequence>
<name>A0A161WFL2_9CLOT</name>
<dbReference type="EMBL" id="LWAE01000005">
    <property type="protein sequence ID" value="KZL90455.1"/>
    <property type="molecule type" value="Genomic_DNA"/>
</dbReference>
<protein>
    <submittedName>
        <fullName evidence="2">Swarming motility protein SwrC</fullName>
    </submittedName>
</protein>
<evidence type="ECO:0000256" key="1">
    <source>
        <dbReference type="SAM" id="Phobius"/>
    </source>
</evidence>
<dbReference type="STRING" id="1121326.CLMAG_42260"/>
<dbReference type="PANTHER" id="PTHR32063">
    <property type="match status" value="1"/>
</dbReference>
<dbReference type="Proteomes" id="UP000076603">
    <property type="component" value="Unassembled WGS sequence"/>
</dbReference>
<gene>
    <name evidence="2" type="primary">swrC_2</name>
    <name evidence="2" type="ORF">CLMAG_42260</name>
</gene>
<dbReference type="Pfam" id="PF00873">
    <property type="entry name" value="ACR_tran"/>
    <property type="match status" value="1"/>
</dbReference>
<dbReference type="Gene3D" id="3.30.70.1430">
    <property type="entry name" value="Multidrug efflux transporter AcrB pore domain"/>
    <property type="match status" value="1"/>
</dbReference>
<organism evidence="2 3">
    <name type="scientific">Clostridium magnum DSM 2767</name>
    <dbReference type="NCBI Taxonomy" id="1121326"/>
    <lineage>
        <taxon>Bacteria</taxon>
        <taxon>Bacillati</taxon>
        <taxon>Bacillota</taxon>
        <taxon>Clostridia</taxon>
        <taxon>Eubacteriales</taxon>
        <taxon>Clostridiaceae</taxon>
        <taxon>Clostridium</taxon>
    </lineage>
</organism>
<dbReference type="Gene3D" id="1.20.1640.10">
    <property type="entry name" value="Multidrug efflux transporter AcrB transmembrane domain"/>
    <property type="match status" value="2"/>
</dbReference>